<dbReference type="SUPFAM" id="SSF53187">
    <property type="entry name" value="Zn-dependent exopeptidases"/>
    <property type="match status" value="1"/>
</dbReference>
<comment type="cofactor">
    <cofactor evidence="2">
        <name>Mn(2+)</name>
        <dbReference type="ChEBI" id="CHEBI:29035"/>
    </cofactor>
    <text evidence="2">The Mn(2+) ion enhances activity.</text>
</comment>
<dbReference type="GO" id="GO:0019877">
    <property type="term" value="P:diaminopimelate biosynthetic process"/>
    <property type="evidence" value="ECO:0007669"/>
    <property type="project" value="UniProtKB-ARBA"/>
</dbReference>
<dbReference type="OrthoDB" id="9776731at2"/>
<keyword evidence="2" id="KW-0479">Metal-binding</keyword>
<dbReference type="PANTHER" id="PTHR11014">
    <property type="entry name" value="PEPTIDASE M20 FAMILY MEMBER"/>
    <property type="match status" value="1"/>
</dbReference>
<evidence type="ECO:0000259" key="3">
    <source>
        <dbReference type="Pfam" id="PF07687"/>
    </source>
</evidence>
<evidence type="ECO:0000256" key="2">
    <source>
        <dbReference type="PIRSR" id="PIRSR005962-1"/>
    </source>
</evidence>
<proteinExistence type="predicted"/>
<feature type="binding site" evidence="2">
    <location>
        <position position="112"/>
    </location>
    <ligand>
        <name>Mn(2+)</name>
        <dbReference type="ChEBI" id="CHEBI:29035"/>
        <label>2</label>
    </ligand>
</feature>
<dbReference type="AlphaFoldDB" id="A0A1G5S5G9"/>
<dbReference type="Proteomes" id="UP000199208">
    <property type="component" value="Unassembled WGS sequence"/>
</dbReference>
<protein>
    <submittedName>
        <fullName evidence="4">Peptidase dimerisation domain-containing protein</fullName>
    </submittedName>
</protein>
<accession>A0A1G5S5G9</accession>
<keyword evidence="1" id="KW-0378">Hydrolase</keyword>
<dbReference type="GO" id="GO:0050118">
    <property type="term" value="F:N-acetyldiaminopimelate deacetylase activity"/>
    <property type="evidence" value="ECO:0007669"/>
    <property type="project" value="UniProtKB-ARBA"/>
</dbReference>
<dbReference type="Gene3D" id="3.30.70.360">
    <property type="match status" value="1"/>
</dbReference>
<dbReference type="SUPFAM" id="SSF55031">
    <property type="entry name" value="Bacterial exopeptidase dimerisation domain"/>
    <property type="match status" value="1"/>
</dbReference>
<dbReference type="RefSeq" id="WP_092592688.1">
    <property type="nucleotide sequence ID" value="NZ_FMWL01000020.1"/>
</dbReference>
<feature type="binding site" evidence="2">
    <location>
        <position position="146"/>
    </location>
    <ligand>
        <name>Mn(2+)</name>
        <dbReference type="ChEBI" id="CHEBI:29035"/>
        <label>2</label>
    </ligand>
</feature>
<dbReference type="GO" id="GO:0046872">
    <property type="term" value="F:metal ion binding"/>
    <property type="evidence" value="ECO:0007669"/>
    <property type="project" value="UniProtKB-KW"/>
</dbReference>
<feature type="binding site" evidence="2">
    <location>
        <position position="372"/>
    </location>
    <ligand>
        <name>Mn(2+)</name>
        <dbReference type="ChEBI" id="CHEBI:29035"/>
        <label>2</label>
    </ligand>
</feature>
<dbReference type="InterPro" id="IPR011650">
    <property type="entry name" value="Peptidase_M20_dimer"/>
</dbReference>
<organism evidence="4 5">
    <name type="scientific">Acidaminobacter hydrogenoformans DSM 2784</name>
    <dbReference type="NCBI Taxonomy" id="1120920"/>
    <lineage>
        <taxon>Bacteria</taxon>
        <taxon>Bacillati</taxon>
        <taxon>Bacillota</taxon>
        <taxon>Clostridia</taxon>
        <taxon>Peptostreptococcales</taxon>
        <taxon>Acidaminobacteraceae</taxon>
        <taxon>Acidaminobacter</taxon>
    </lineage>
</organism>
<dbReference type="NCBIfam" id="TIGR01891">
    <property type="entry name" value="amidohydrolases"/>
    <property type="match status" value="1"/>
</dbReference>
<dbReference type="Pfam" id="PF07687">
    <property type="entry name" value="M20_dimer"/>
    <property type="match status" value="1"/>
</dbReference>
<feature type="binding site" evidence="2">
    <location>
        <position position="171"/>
    </location>
    <ligand>
        <name>Mn(2+)</name>
        <dbReference type="ChEBI" id="CHEBI:29035"/>
        <label>2</label>
    </ligand>
</feature>
<sequence length="402" mass="44801">MLSYSNILKRSLDLEISSVADRLIDWRRHLHQHPELSSHEYQTREYIRNSLIDCGNFIFYPVKEPNLIAAIKGNKPGSKIAFKADLDALPIQELVNHSFSSSVPEVMHACGHDAHIAILLGLANVLSKMKDKIEGEIILIFQSAEEIPPSGADDIISTHVLDDIEMIFDLHVNPEIESGIIATKPGPITASIDQFEIEITGQGGHASHPHESIDTIVIGSEIVLALQNIISRKTNPLTPRILTITQFMTPQLTHGLIPSKVILKGNLRTVDDDSRYNIKKLLEKMANGIADAYEAKTDIRMLAGYNATINSEDLALFVEKVAREYLPDGSYRRLAMPYLVGDSFSKYTDHFPGCFISLGVKLNNIDTIEYCHSNRFDIDESSLQNGLKLLTYIAARKTMSLL</sequence>
<dbReference type="EMBL" id="FMWL01000020">
    <property type="protein sequence ID" value="SCZ81594.1"/>
    <property type="molecule type" value="Genomic_DNA"/>
</dbReference>
<dbReference type="InterPro" id="IPR002933">
    <property type="entry name" value="Peptidase_M20"/>
</dbReference>
<dbReference type="Gene3D" id="3.40.630.10">
    <property type="entry name" value="Zn peptidases"/>
    <property type="match status" value="1"/>
</dbReference>
<evidence type="ECO:0000313" key="5">
    <source>
        <dbReference type="Proteomes" id="UP000199208"/>
    </source>
</evidence>
<dbReference type="Pfam" id="PF01546">
    <property type="entry name" value="Peptidase_M20"/>
    <property type="match status" value="1"/>
</dbReference>
<name>A0A1G5S5G9_9FIRM</name>
<feature type="domain" description="Peptidase M20 dimerisation" evidence="3">
    <location>
        <begin position="193"/>
        <end position="291"/>
    </location>
</feature>
<dbReference type="PIRSF" id="PIRSF005962">
    <property type="entry name" value="Pept_M20D_amidohydro"/>
    <property type="match status" value="1"/>
</dbReference>
<reference evidence="4 5" key="1">
    <citation type="submission" date="2016-10" db="EMBL/GenBank/DDBJ databases">
        <authorList>
            <person name="de Groot N.N."/>
        </authorList>
    </citation>
    <scope>NUCLEOTIDE SEQUENCE [LARGE SCALE GENOMIC DNA]</scope>
    <source>
        <strain evidence="4 5">DSM 2784</strain>
    </source>
</reference>
<dbReference type="FunFam" id="3.30.70.360:FF:000001">
    <property type="entry name" value="N-acetyldiaminopimelate deacetylase"/>
    <property type="match status" value="1"/>
</dbReference>
<keyword evidence="2" id="KW-0464">Manganese</keyword>
<dbReference type="PANTHER" id="PTHR11014:SF63">
    <property type="entry name" value="METALLOPEPTIDASE, PUTATIVE (AFU_ORTHOLOGUE AFUA_6G09600)-RELATED"/>
    <property type="match status" value="1"/>
</dbReference>
<feature type="binding site" evidence="2">
    <location>
        <position position="110"/>
    </location>
    <ligand>
        <name>Mn(2+)</name>
        <dbReference type="ChEBI" id="CHEBI:29035"/>
        <label>2</label>
    </ligand>
</feature>
<keyword evidence="5" id="KW-1185">Reference proteome</keyword>
<gene>
    <name evidence="4" type="ORF">SAMN03080599_02872</name>
</gene>
<evidence type="ECO:0000256" key="1">
    <source>
        <dbReference type="ARBA" id="ARBA00022801"/>
    </source>
</evidence>
<dbReference type="InterPro" id="IPR017439">
    <property type="entry name" value="Amidohydrolase"/>
</dbReference>
<evidence type="ECO:0000313" key="4">
    <source>
        <dbReference type="EMBL" id="SCZ81594.1"/>
    </source>
</evidence>
<dbReference type="InterPro" id="IPR036264">
    <property type="entry name" value="Bact_exopeptidase_dim_dom"/>
</dbReference>